<protein>
    <recommendedName>
        <fullName evidence="7">Protein BTN</fullName>
    </recommendedName>
</protein>
<evidence type="ECO:0000256" key="3">
    <source>
        <dbReference type="ARBA" id="ARBA00022692"/>
    </source>
</evidence>
<dbReference type="PANTHER" id="PTHR10981:SF0">
    <property type="entry name" value="BATTENIN"/>
    <property type="match status" value="1"/>
</dbReference>
<feature type="transmembrane region" description="Helical" evidence="7">
    <location>
        <begin position="148"/>
        <end position="168"/>
    </location>
</feature>
<comment type="caution">
    <text evidence="8">The sequence shown here is derived from an EMBL/GenBank/DDBJ whole genome shotgun (WGS) entry which is preliminary data.</text>
</comment>
<dbReference type="Pfam" id="PF02487">
    <property type="entry name" value="CLN3"/>
    <property type="match status" value="1"/>
</dbReference>
<dbReference type="AlphaFoldDB" id="A0AA39GIB8"/>
<dbReference type="InterPro" id="IPR003492">
    <property type="entry name" value="Battenin_disease_Cln3"/>
</dbReference>
<feature type="transmembrane region" description="Helical" evidence="7">
    <location>
        <begin position="24"/>
        <end position="48"/>
    </location>
</feature>
<dbReference type="GO" id="GO:0012505">
    <property type="term" value="C:endomembrane system"/>
    <property type="evidence" value="ECO:0007669"/>
    <property type="project" value="UniProtKB-SubCell"/>
</dbReference>
<feature type="transmembrane region" description="Helical" evidence="7">
    <location>
        <begin position="80"/>
        <end position="98"/>
    </location>
</feature>
<feature type="transmembrane region" description="Helical" evidence="7">
    <location>
        <begin position="110"/>
        <end position="128"/>
    </location>
</feature>
<reference evidence="8" key="1">
    <citation type="submission" date="2022-10" db="EMBL/GenBank/DDBJ databases">
        <title>Determination and structural analysis of whole genome sequence of Sarocladium strictum F4-1.</title>
        <authorList>
            <person name="Hu L."/>
            <person name="Jiang Y."/>
        </authorList>
    </citation>
    <scope>NUCLEOTIDE SEQUENCE</scope>
    <source>
        <strain evidence="8">F4-1</strain>
    </source>
</reference>
<feature type="transmembrane region" description="Helical" evidence="7">
    <location>
        <begin position="371"/>
        <end position="398"/>
    </location>
</feature>
<comment type="subcellular location">
    <subcellularLocation>
        <location evidence="1">Endomembrane system</location>
        <topology evidence="1">Multi-pass membrane protein</topology>
    </subcellularLocation>
    <subcellularLocation>
        <location evidence="7">Vacuole membrane</location>
        <topology evidence="7">Multi-pass membrane protein</topology>
    </subcellularLocation>
</comment>
<keyword evidence="6 7" id="KW-0472">Membrane</keyword>
<evidence type="ECO:0000256" key="5">
    <source>
        <dbReference type="ARBA" id="ARBA00022989"/>
    </source>
</evidence>
<evidence type="ECO:0000256" key="2">
    <source>
        <dbReference type="ARBA" id="ARBA00022448"/>
    </source>
</evidence>
<organism evidence="8 9">
    <name type="scientific">Sarocladium strictum</name>
    <name type="common">Black bundle disease fungus</name>
    <name type="synonym">Acremonium strictum</name>
    <dbReference type="NCBI Taxonomy" id="5046"/>
    <lineage>
        <taxon>Eukaryota</taxon>
        <taxon>Fungi</taxon>
        <taxon>Dikarya</taxon>
        <taxon>Ascomycota</taxon>
        <taxon>Pezizomycotina</taxon>
        <taxon>Sordariomycetes</taxon>
        <taxon>Hypocreomycetidae</taxon>
        <taxon>Hypocreales</taxon>
        <taxon>Sarocladiaceae</taxon>
        <taxon>Sarocladium</taxon>
    </lineage>
</organism>
<evidence type="ECO:0000256" key="7">
    <source>
        <dbReference type="RuleBase" id="RU361113"/>
    </source>
</evidence>
<dbReference type="EMBL" id="JAPDFR010000003">
    <property type="protein sequence ID" value="KAK0387711.1"/>
    <property type="molecule type" value="Genomic_DNA"/>
</dbReference>
<dbReference type="PANTHER" id="PTHR10981">
    <property type="entry name" value="BATTENIN"/>
    <property type="match status" value="1"/>
</dbReference>
<feature type="transmembrane region" description="Helical" evidence="7">
    <location>
        <begin position="276"/>
        <end position="294"/>
    </location>
</feature>
<comment type="similarity">
    <text evidence="7">Belongs to the battenin family.</text>
</comment>
<keyword evidence="7" id="KW-0926">Vacuole</keyword>
<sequence length="414" mass="45142">MAPSHPSSKRRATRERGGNLQTCIGYAIVGFYNILIPTIIFSCSYLIIPFTRGSVILVEALPALAAKLIFPHLIHYVPYYQRLFLIILCWAVSGIVSWATPPNVETSLRVLVVMLATATAALTEVWMLGMLRHYGRSGVAGWGIGTGLGYLAAALYPYVVTVKIGIFLRDTLESLYLLIPALAWGLSLVLTTRSKYQYGEPCEEADSDHDEGASLFVEEPPRPGSAFRAGVEQNLNKLGGLVKPVMRPLYDALRTQALFVPGLFRAAPQTNSFDTFFAYFTACGLAFHIGNLIGRSSILYKRTNQHKQLIRGLTFFSLVLMLNSLFVIISSPIMLLGFTSLAGVVSGTVYIQTIDSALEITLRDSPDDSEFLMGAIGAADTLGVLVGGLMGAVCETLLCGKGWGYGQRWCYSPK</sequence>
<feature type="transmembrane region" description="Helical" evidence="7">
    <location>
        <begin position="175"/>
        <end position="191"/>
    </location>
</feature>
<dbReference type="GO" id="GO:0006865">
    <property type="term" value="P:amino acid transport"/>
    <property type="evidence" value="ECO:0007669"/>
    <property type="project" value="UniProtKB-KW"/>
</dbReference>
<dbReference type="GO" id="GO:0051453">
    <property type="term" value="P:regulation of intracellular pH"/>
    <property type="evidence" value="ECO:0007669"/>
    <property type="project" value="TreeGrafter"/>
</dbReference>
<name>A0AA39GIB8_SARSR</name>
<keyword evidence="9" id="KW-1185">Reference proteome</keyword>
<dbReference type="GO" id="GO:0005774">
    <property type="term" value="C:vacuolar membrane"/>
    <property type="evidence" value="ECO:0007669"/>
    <property type="project" value="UniProtKB-SubCell"/>
</dbReference>
<keyword evidence="3 7" id="KW-0812">Transmembrane</keyword>
<feature type="transmembrane region" description="Helical" evidence="7">
    <location>
        <begin position="55"/>
        <end position="74"/>
    </location>
</feature>
<evidence type="ECO:0000256" key="1">
    <source>
        <dbReference type="ARBA" id="ARBA00004127"/>
    </source>
</evidence>
<dbReference type="PRINTS" id="PR01315">
    <property type="entry name" value="BATTENIN"/>
</dbReference>
<keyword evidence="4" id="KW-0029">Amino-acid transport</keyword>
<evidence type="ECO:0000313" key="8">
    <source>
        <dbReference type="EMBL" id="KAK0387711.1"/>
    </source>
</evidence>
<dbReference type="Proteomes" id="UP001175261">
    <property type="component" value="Unassembled WGS sequence"/>
</dbReference>
<proteinExistence type="inferred from homology"/>
<evidence type="ECO:0000256" key="4">
    <source>
        <dbReference type="ARBA" id="ARBA00022970"/>
    </source>
</evidence>
<evidence type="ECO:0000256" key="6">
    <source>
        <dbReference type="ARBA" id="ARBA00023136"/>
    </source>
</evidence>
<keyword evidence="5 7" id="KW-1133">Transmembrane helix</keyword>
<evidence type="ECO:0000313" key="9">
    <source>
        <dbReference type="Proteomes" id="UP001175261"/>
    </source>
</evidence>
<accession>A0AA39GIB8</accession>
<gene>
    <name evidence="8" type="ORF">NLU13_3956</name>
</gene>
<feature type="transmembrane region" description="Helical" evidence="7">
    <location>
        <begin position="315"/>
        <end position="338"/>
    </location>
</feature>
<keyword evidence="2" id="KW-0813">Transport</keyword>